<keyword evidence="2" id="KW-1185">Reference proteome</keyword>
<reference evidence="1 2" key="1">
    <citation type="journal article" date="2019" name="Int. J. Syst. Evol. Microbiol.">
        <title>The Global Catalogue of Microorganisms (GCM) 10K type strain sequencing project: providing services to taxonomists for standard genome sequencing and annotation.</title>
        <authorList>
            <consortium name="The Broad Institute Genomics Platform"/>
            <consortium name="The Broad Institute Genome Sequencing Center for Infectious Disease"/>
            <person name="Wu L."/>
            <person name="Ma J."/>
        </authorList>
    </citation>
    <scope>NUCLEOTIDE SEQUENCE [LARGE SCALE GENOMIC DNA]</scope>
    <source>
        <strain evidence="1 2">JCM 10425</strain>
    </source>
</reference>
<proteinExistence type="predicted"/>
<dbReference type="Gene3D" id="3.40.366.10">
    <property type="entry name" value="Malonyl-Coenzyme A Acyl Carrier Protein, domain 2"/>
    <property type="match status" value="1"/>
</dbReference>
<accession>A0ABN0TK23</accession>
<dbReference type="Gene3D" id="3.30.70.250">
    <property type="entry name" value="Malonyl-CoA ACP transacylase, ACP-binding"/>
    <property type="match status" value="1"/>
</dbReference>
<dbReference type="InterPro" id="IPR016035">
    <property type="entry name" value="Acyl_Trfase/lysoPLipase"/>
</dbReference>
<evidence type="ECO:0000313" key="2">
    <source>
        <dbReference type="Proteomes" id="UP001500967"/>
    </source>
</evidence>
<dbReference type="Proteomes" id="UP001500967">
    <property type="component" value="Unassembled WGS sequence"/>
</dbReference>
<organism evidence="1 2">
    <name type="scientific">Cryptosporangium japonicum</name>
    <dbReference type="NCBI Taxonomy" id="80872"/>
    <lineage>
        <taxon>Bacteria</taxon>
        <taxon>Bacillati</taxon>
        <taxon>Actinomycetota</taxon>
        <taxon>Actinomycetes</taxon>
        <taxon>Cryptosporangiales</taxon>
        <taxon>Cryptosporangiaceae</taxon>
        <taxon>Cryptosporangium</taxon>
    </lineage>
</organism>
<dbReference type="SUPFAM" id="SSF52151">
    <property type="entry name" value="FabD/lysophospholipase-like"/>
    <property type="match status" value="1"/>
</dbReference>
<evidence type="ECO:0000313" key="1">
    <source>
        <dbReference type="EMBL" id="GAA0223701.1"/>
    </source>
</evidence>
<dbReference type="EMBL" id="BAAAGX010000003">
    <property type="protein sequence ID" value="GAA0223701.1"/>
    <property type="molecule type" value="Genomic_DNA"/>
</dbReference>
<name>A0ABN0TK23_9ACTN</name>
<sequence>MTLAFTFGGGMAMDAPGTALCDRFPILGDWMRQVADWTGIAADRLLTEDFTAAFYSGDVSVQPDLRFVAEVRQAAYSIGLADVLADRGILPDVIGGSSLGFMIGATLAGAIDRRELFGYLRASTELPLHPEGEAPRAVAICVVAHELGLEGYLDGQPGVHLACEVGQFIDGAHGMYMFTGYVDALQSLAARKAPGEVNVVTALGGAHSPLQQFHHDLMAPHVAAMTFTDPRIPVISGLSDRTLTTAAEIRTDLERNSTTSTAMYHVLRGLARHETRLALVLGVSSATDLFAFPFPVYPVVTAEDFDGLGAAVYDAGVMPTFG</sequence>
<gene>
    <name evidence="1" type="ORF">GCM10009539_06120</name>
</gene>
<comment type="caution">
    <text evidence="1">The sequence shown here is derived from an EMBL/GenBank/DDBJ whole genome shotgun (WGS) entry which is preliminary data.</text>
</comment>
<dbReference type="RefSeq" id="WP_344647163.1">
    <property type="nucleotide sequence ID" value="NZ_BAAAGX010000003.1"/>
</dbReference>
<dbReference type="InterPro" id="IPR001227">
    <property type="entry name" value="Ac_transferase_dom_sf"/>
</dbReference>
<protein>
    <submittedName>
        <fullName evidence="1">Uncharacterized protein</fullName>
    </submittedName>
</protein>